<evidence type="ECO:0000313" key="3">
    <source>
        <dbReference type="EnsemblMetazoa" id="XP_014251494.1"/>
    </source>
</evidence>
<name>A0A8I6S122_CIMLE</name>
<sequence length="221" mass="25175">MSGREKRDDQKDQHDQRDRQEELNPFSVRFDPLAALYSRNVTIPVVNAPTLDNISKFVAGTSGVQIKPTKTAQVKAEPLPVTVTPQQKSIDGWDNVVTRMKKVEGPLAVLRDCMEKKVKIKVYTRDMCGIRGHLTGFVVAFDKMWNLAMEDVTEVWRRRRKKKIPATVGASQDIPKGQLYRMQPPTLAVTKIDKKTEQCERRVFKLFVRGENVVLVSVLNI</sequence>
<dbReference type="OrthoDB" id="10002367at2759"/>
<dbReference type="GeneID" id="106667814"/>
<dbReference type="OMA" id="TWKRRKY"/>
<dbReference type="SUPFAM" id="SSF50182">
    <property type="entry name" value="Sm-like ribonucleoproteins"/>
    <property type="match status" value="1"/>
</dbReference>
<reference evidence="3" key="1">
    <citation type="submission" date="2022-01" db="UniProtKB">
        <authorList>
            <consortium name="EnsemblMetazoa"/>
        </authorList>
    </citation>
    <scope>IDENTIFICATION</scope>
</reference>
<dbReference type="InterPro" id="IPR001163">
    <property type="entry name" value="Sm_dom_euk/arc"/>
</dbReference>
<feature type="compositionally biased region" description="Basic and acidic residues" evidence="1">
    <location>
        <begin position="1"/>
        <end position="22"/>
    </location>
</feature>
<dbReference type="Gene3D" id="2.30.30.100">
    <property type="match status" value="1"/>
</dbReference>
<dbReference type="CTD" id="134353"/>
<dbReference type="GO" id="GO:0006398">
    <property type="term" value="P:mRNA 3'-end processing by stem-loop binding and cleavage"/>
    <property type="evidence" value="ECO:0007669"/>
    <property type="project" value="TreeGrafter"/>
</dbReference>
<keyword evidence="4" id="KW-1185">Reference proteome</keyword>
<dbReference type="PANTHER" id="PTHR21415:SF1">
    <property type="entry name" value="U7 SNRNA-ASSOCIATED SM-LIKE PROTEIN LSM11"/>
    <property type="match status" value="1"/>
</dbReference>
<dbReference type="Proteomes" id="UP000494040">
    <property type="component" value="Unassembled WGS sequence"/>
</dbReference>
<dbReference type="InterPro" id="IPR010920">
    <property type="entry name" value="LSM_dom_sf"/>
</dbReference>
<accession>A0A8I6S122</accession>
<evidence type="ECO:0000313" key="4">
    <source>
        <dbReference type="Proteomes" id="UP000494040"/>
    </source>
</evidence>
<dbReference type="EnsemblMetazoa" id="XM_014396008.2">
    <property type="protein sequence ID" value="XP_014251494.1"/>
    <property type="gene ID" value="LOC106667814"/>
</dbReference>
<dbReference type="GO" id="GO:0071209">
    <property type="term" value="F:U7 snRNA binding"/>
    <property type="evidence" value="ECO:0007669"/>
    <property type="project" value="InterPro"/>
</dbReference>
<proteinExistence type="predicted"/>
<dbReference type="SMART" id="SM00651">
    <property type="entry name" value="Sm"/>
    <property type="match status" value="1"/>
</dbReference>
<dbReference type="PANTHER" id="PTHR21415">
    <property type="entry name" value="U7 SNRNA-ASSOCIATED SM-LIKE PROTEIN LSM11"/>
    <property type="match status" value="1"/>
</dbReference>
<dbReference type="InterPro" id="IPR039267">
    <property type="entry name" value="Lsm11"/>
</dbReference>
<dbReference type="RefSeq" id="XP_014251494.1">
    <property type="nucleotide sequence ID" value="XM_014396008.2"/>
</dbReference>
<protein>
    <recommendedName>
        <fullName evidence="2">Sm domain-containing protein</fullName>
    </recommendedName>
</protein>
<dbReference type="KEGG" id="clec:106667814"/>
<feature type="domain" description="Sm" evidence="2">
    <location>
        <begin position="108"/>
        <end position="218"/>
    </location>
</feature>
<evidence type="ECO:0000259" key="2">
    <source>
        <dbReference type="SMART" id="SM00651"/>
    </source>
</evidence>
<dbReference type="GO" id="GO:0005683">
    <property type="term" value="C:U7 snRNP"/>
    <property type="evidence" value="ECO:0007669"/>
    <property type="project" value="TreeGrafter"/>
</dbReference>
<dbReference type="AlphaFoldDB" id="A0A8I6S122"/>
<organism evidence="3 4">
    <name type="scientific">Cimex lectularius</name>
    <name type="common">Bed bug</name>
    <name type="synonym">Acanthia lectularia</name>
    <dbReference type="NCBI Taxonomy" id="79782"/>
    <lineage>
        <taxon>Eukaryota</taxon>
        <taxon>Metazoa</taxon>
        <taxon>Ecdysozoa</taxon>
        <taxon>Arthropoda</taxon>
        <taxon>Hexapoda</taxon>
        <taxon>Insecta</taxon>
        <taxon>Pterygota</taxon>
        <taxon>Neoptera</taxon>
        <taxon>Paraneoptera</taxon>
        <taxon>Hemiptera</taxon>
        <taxon>Heteroptera</taxon>
        <taxon>Panheteroptera</taxon>
        <taxon>Cimicomorpha</taxon>
        <taxon>Cimicidae</taxon>
        <taxon>Cimex</taxon>
    </lineage>
</organism>
<evidence type="ECO:0000256" key="1">
    <source>
        <dbReference type="SAM" id="MobiDB-lite"/>
    </source>
</evidence>
<feature type="region of interest" description="Disordered" evidence="1">
    <location>
        <begin position="1"/>
        <end position="24"/>
    </location>
</feature>